<evidence type="ECO:0000313" key="3">
    <source>
        <dbReference type="Proteomes" id="UP000004741"/>
    </source>
</evidence>
<feature type="region of interest" description="Disordered" evidence="1">
    <location>
        <begin position="38"/>
        <end position="66"/>
    </location>
</feature>
<dbReference type="EC" id="2.1.1.72" evidence="2"/>
<proteinExistence type="predicted"/>
<gene>
    <name evidence="2" type="primary">hsdM_2</name>
    <name evidence="2" type="ORF">HPHPH34_1312</name>
</gene>
<keyword evidence="2" id="KW-0808">Transferase</keyword>
<dbReference type="Proteomes" id="UP000004741">
    <property type="component" value="Unassembled WGS sequence"/>
</dbReference>
<feature type="compositionally biased region" description="Polar residues" evidence="1">
    <location>
        <begin position="38"/>
        <end position="48"/>
    </location>
</feature>
<organism evidence="2 3">
    <name type="scientific">Helicobacter pylori Hp H-34</name>
    <dbReference type="NCBI Taxonomy" id="992069"/>
    <lineage>
        <taxon>Bacteria</taxon>
        <taxon>Pseudomonadati</taxon>
        <taxon>Campylobacterota</taxon>
        <taxon>Epsilonproteobacteria</taxon>
        <taxon>Campylobacterales</taxon>
        <taxon>Helicobacteraceae</taxon>
        <taxon>Helicobacter</taxon>
    </lineage>
</organism>
<dbReference type="PATRIC" id="fig|992069.3.peg.1278"/>
<sequence>MTFKNGIIAYLPHKYRANARDKKIIFFAIMKPLKGVLTTPNKTANQKTQKGDYYHGKHKQSEREIE</sequence>
<reference evidence="2 3" key="1">
    <citation type="journal article" date="2013" name="Pathog. Dis.">
        <title>Genome sequences of 65 Helicobacter pylori strains isolated from asymptomatic individuals and patients with gastric cancer, peptic ulcer disease, or gastritis.</title>
        <authorList>
            <person name="Blanchard T.G."/>
            <person name="Czinn S.J."/>
            <person name="Correa P."/>
            <person name="Nakazawa T."/>
            <person name="Keelan M."/>
            <person name="Morningstar L."/>
            <person name="Santana-Cruz I."/>
            <person name="Maroo A."/>
            <person name="McCracken C."/>
            <person name="Shefchek K."/>
            <person name="Daugherty S."/>
            <person name="Song Y."/>
            <person name="Fraser C.M."/>
            <person name="Fricke W.F."/>
        </authorList>
    </citation>
    <scope>NUCLEOTIDE SEQUENCE [LARGE SCALE GENOMIC DNA]</scope>
    <source>
        <strain evidence="2 3">Hp H-34</strain>
    </source>
</reference>
<feature type="compositionally biased region" description="Basic and acidic residues" evidence="1">
    <location>
        <begin position="49"/>
        <end position="66"/>
    </location>
</feature>
<keyword evidence="2" id="KW-0489">Methyltransferase</keyword>
<dbReference type="GO" id="GO:0032259">
    <property type="term" value="P:methylation"/>
    <property type="evidence" value="ECO:0007669"/>
    <property type="project" value="UniProtKB-KW"/>
</dbReference>
<dbReference type="RefSeq" id="WP_001894807.1">
    <property type="nucleotide sequence ID" value="NZ_AKPH01000005.1"/>
</dbReference>
<dbReference type="AlphaFoldDB" id="I9VRC2"/>
<dbReference type="EMBL" id="AKPH01000005">
    <property type="protein sequence ID" value="EJB96266.1"/>
    <property type="molecule type" value="Genomic_DNA"/>
</dbReference>
<accession>I9VRC2</accession>
<name>I9VRC2_HELPX</name>
<dbReference type="GO" id="GO:0009007">
    <property type="term" value="F:site-specific DNA-methyltransferase (adenine-specific) activity"/>
    <property type="evidence" value="ECO:0007669"/>
    <property type="project" value="UniProtKB-EC"/>
</dbReference>
<comment type="caution">
    <text evidence="2">The sequence shown here is derived from an EMBL/GenBank/DDBJ whole genome shotgun (WGS) entry which is preliminary data.</text>
</comment>
<protein>
    <submittedName>
        <fullName evidence="2">Type I restriction-modification system/DNA-methyltransferase subunit M domain protein</fullName>
        <ecNumber evidence="2">2.1.1.72</ecNumber>
    </submittedName>
</protein>
<evidence type="ECO:0000313" key="2">
    <source>
        <dbReference type="EMBL" id="EJB96266.1"/>
    </source>
</evidence>
<evidence type="ECO:0000256" key="1">
    <source>
        <dbReference type="SAM" id="MobiDB-lite"/>
    </source>
</evidence>